<evidence type="ECO:0000313" key="2">
    <source>
        <dbReference type="Proteomes" id="UP000196342"/>
    </source>
</evidence>
<comment type="caution">
    <text evidence="1">The sequence shown here is derived from an EMBL/GenBank/DDBJ whole genome shotgun (WGS) entry which is preliminary data.</text>
</comment>
<organism evidence="1 2">
    <name type="scientific">Chromobacterium violaceum</name>
    <dbReference type="NCBI Taxonomy" id="536"/>
    <lineage>
        <taxon>Bacteria</taxon>
        <taxon>Pseudomonadati</taxon>
        <taxon>Pseudomonadota</taxon>
        <taxon>Betaproteobacteria</taxon>
        <taxon>Neisseriales</taxon>
        <taxon>Chromobacteriaceae</taxon>
        <taxon>Chromobacterium</taxon>
    </lineage>
</organism>
<keyword evidence="2" id="KW-1185">Reference proteome</keyword>
<evidence type="ECO:0000313" key="1">
    <source>
        <dbReference type="EMBL" id="OVE46693.1"/>
    </source>
</evidence>
<evidence type="ECO:0008006" key="3">
    <source>
        <dbReference type="Google" id="ProtNLM"/>
    </source>
</evidence>
<accession>A0A202B550</accession>
<dbReference type="AlphaFoldDB" id="A0A202B550"/>
<protein>
    <recommendedName>
        <fullName evidence="3">Phage protein, HK97 gp10 family</fullName>
    </recommendedName>
</protein>
<gene>
    <name evidence="1" type="ORF">CBW21_17505</name>
</gene>
<reference evidence="1 2" key="1">
    <citation type="submission" date="2017-05" db="EMBL/GenBank/DDBJ databases">
        <title>Chromobacterium violaceum GHPS1 isolated from Hydrocarbon polluted soil in French Guiana display an awesome secondary metabolite arsenal and a battery of drug and heavy-metal-resistance and detoxification of xenobiotics proteins.</title>
        <authorList>
            <person name="Belbahri L."/>
        </authorList>
    </citation>
    <scope>NUCLEOTIDE SEQUENCE [LARGE SCALE GENOMIC DNA]</scope>
    <source>
        <strain evidence="1 2">GHPS1</strain>
    </source>
</reference>
<name>A0A202B550_CHRVL</name>
<dbReference type="Proteomes" id="UP000196342">
    <property type="component" value="Unassembled WGS sequence"/>
</dbReference>
<dbReference type="EMBL" id="NHOO01000016">
    <property type="protein sequence ID" value="OVE46693.1"/>
    <property type="molecule type" value="Genomic_DNA"/>
</dbReference>
<dbReference type="RefSeq" id="WP_087698464.1">
    <property type="nucleotide sequence ID" value="NZ_NHOO01000016.1"/>
</dbReference>
<sequence>MIRHEIVGDKQTIEFLRQVHPQVQRNVETTIGRLTLKLLAKVKAEKLSGQVLKVRTGRLRRSINRRIAGAGTTSIAGFVGTNVEYGRRHELGFHGTETVREHLRLVKQAWGKPLRFPVFARVQAHSRQVDYPARSFLRSALRDMDGEVTAALKQATNEGIKR</sequence>
<proteinExistence type="predicted"/>